<dbReference type="InterPro" id="IPR018253">
    <property type="entry name" value="DnaJ_domain_CS"/>
</dbReference>
<dbReference type="Gene3D" id="2.10.230.10">
    <property type="entry name" value="Heat shock protein DnaJ, cysteine-rich domain"/>
    <property type="match status" value="1"/>
</dbReference>
<keyword evidence="3 9" id="KW-0479">Metal-binding</keyword>
<sequence>MEKRDYYEVLGVLRNSSLQEIKSSYRKIAIKFHPDRNPDSKDAEDKFKEAAEAYSVLSDPEKRELYDQYGHQGLSGTGFHGFSGFEDIFSSFGDIFSDFFGGAFGSSRRRSAVQRGADLRFDLEIEFMEAVFGLEKEIQVDRHETCEECNGSRTRTGKSPETCSLCHGRGQVVHSQGFFTVSTTCSQCKGEGTIITDPCKKCRGVGRVVKTRKLQIKIPAGVDNGSRLRLSGEGEEGQSGGYPGDLYIFIHVKDHDFFVRDGDNILCELPISFPQAALGTEIEIPTINDPHKLTIPKGTQHGQIFKIRGAGVQNLRGYNRGDQIVHIKVVTPTNLNPRQQELLREFASLGGNTVTEKKKNIFEKFKEQIINS</sequence>
<dbReference type="PROSITE" id="PS00636">
    <property type="entry name" value="DNAJ_1"/>
    <property type="match status" value="1"/>
</dbReference>
<evidence type="ECO:0000313" key="14">
    <source>
        <dbReference type="Proteomes" id="UP001594351"/>
    </source>
</evidence>
<evidence type="ECO:0000256" key="1">
    <source>
        <dbReference type="ARBA" id="ARBA00022490"/>
    </source>
</evidence>
<dbReference type="PRINTS" id="PR00625">
    <property type="entry name" value="JDOMAIN"/>
</dbReference>
<comment type="subcellular location">
    <subcellularLocation>
        <location evidence="9">Cytoplasm</location>
    </subcellularLocation>
</comment>
<organism evidence="13 14">
    <name type="scientific">candidate division CSSED10-310 bacterium</name>
    <dbReference type="NCBI Taxonomy" id="2855610"/>
    <lineage>
        <taxon>Bacteria</taxon>
        <taxon>Bacteria division CSSED10-310</taxon>
    </lineage>
</organism>
<dbReference type="PANTHER" id="PTHR43096:SF48">
    <property type="entry name" value="CHAPERONE PROTEIN DNAJ"/>
    <property type="match status" value="1"/>
</dbReference>
<evidence type="ECO:0000256" key="6">
    <source>
        <dbReference type="ARBA" id="ARBA00022833"/>
    </source>
</evidence>
<feature type="binding site" evidence="9">
    <location>
        <position position="146"/>
    </location>
    <ligand>
        <name>Zn(2+)</name>
        <dbReference type="ChEBI" id="CHEBI:29105"/>
        <label>1</label>
    </ligand>
</feature>
<evidence type="ECO:0000256" key="3">
    <source>
        <dbReference type="ARBA" id="ARBA00022723"/>
    </source>
</evidence>
<dbReference type="InterPro" id="IPR036410">
    <property type="entry name" value="HSP_DnaJ_Cys-rich_dom_sf"/>
</dbReference>
<dbReference type="CDD" id="cd10719">
    <property type="entry name" value="DnaJ_zf"/>
    <property type="match status" value="1"/>
</dbReference>
<feature type="binding site" evidence="9">
    <location>
        <position position="188"/>
    </location>
    <ligand>
        <name>Zn(2+)</name>
        <dbReference type="ChEBI" id="CHEBI:29105"/>
        <label>2</label>
    </ligand>
</feature>
<feature type="domain" description="CR-type" evidence="12">
    <location>
        <begin position="133"/>
        <end position="211"/>
    </location>
</feature>
<dbReference type="NCBIfam" id="TIGR02349">
    <property type="entry name" value="DnaJ_bact"/>
    <property type="match status" value="1"/>
</dbReference>
<dbReference type="GO" id="GO:0016491">
    <property type="term" value="F:oxidoreductase activity"/>
    <property type="evidence" value="ECO:0007669"/>
    <property type="project" value="UniProtKB-KW"/>
</dbReference>
<dbReference type="CDD" id="cd06257">
    <property type="entry name" value="DnaJ"/>
    <property type="match status" value="1"/>
</dbReference>
<name>A0ABV6YRI8_UNCC1</name>
<dbReference type="EMBL" id="JBHPBY010000008">
    <property type="protein sequence ID" value="MFC1848822.1"/>
    <property type="molecule type" value="Genomic_DNA"/>
</dbReference>
<keyword evidence="1 9" id="KW-0963">Cytoplasm</keyword>
<dbReference type="Gene3D" id="2.60.260.20">
    <property type="entry name" value="Urease metallochaperone UreE, N-terminal domain"/>
    <property type="match status" value="2"/>
</dbReference>
<dbReference type="PROSITE" id="PS51188">
    <property type="entry name" value="ZF_CR"/>
    <property type="match status" value="1"/>
</dbReference>
<dbReference type="InterPro" id="IPR001623">
    <property type="entry name" value="DnaJ_domain"/>
</dbReference>
<keyword evidence="5 9" id="KW-0863">Zinc-finger</keyword>
<dbReference type="SMART" id="SM00271">
    <property type="entry name" value="DnaJ"/>
    <property type="match status" value="1"/>
</dbReference>
<keyword evidence="14" id="KW-1185">Reference proteome</keyword>
<dbReference type="InterPro" id="IPR002939">
    <property type="entry name" value="DnaJ_C"/>
</dbReference>
<feature type="binding site" evidence="9">
    <location>
        <position position="202"/>
    </location>
    <ligand>
        <name>Zn(2+)</name>
        <dbReference type="ChEBI" id="CHEBI:29105"/>
        <label>1</label>
    </ligand>
</feature>
<evidence type="ECO:0000256" key="7">
    <source>
        <dbReference type="ARBA" id="ARBA00023016"/>
    </source>
</evidence>
<dbReference type="CDD" id="cd10747">
    <property type="entry name" value="DnaJ_C"/>
    <property type="match status" value="1"/>
</dbReference>
<comment type="function">
    <text evidence="9">Participates actively in the response to hyperosmotic and heat shock by preventing the aggregation of stress-denatured proteins and by disaggregating proteins, also in an autonomous, DnaK-independent fashion. Unfolded proteins bind initially to DnaJ; upon interaction with the DnaJ-bound protein, DnaK hydrolyzes its bound ATP, resulting in the formation of a stable complex. GrpE releases ADP from DnaK; ATP binding to DnaK triggers the release of the substrate protein, thus completing the reaction cycle. Several rounds of ATP-dependent interactions between DnaJ, DnaK and GrpE are required for fully efficient folding. Also involved, together with DnaK and GrpE, in the DNA replication of plasmids through activation of initiation proteins.</text>
</comment>
<dbReference type="Proteomes" id="UP001594351">
    <property type="component" value="Unassembled WGS sequence"/>
</dbReference>
<dbReference type="InterPro" id="IPR008971">
    <property type="entry name" value="HSP40/DnaJ_pept-bd"/>
</dbReference>
<comment type="cofactor">
    <cofactor evidence="9">
        <name>Zn(2+)</name>
        <dbReference type="ChEBI" id="CHEBI:29105"/>
    </cofactor>
    <text evidence="9">Binds 2 Zn(2+) ions per monomer.</text>
</comment>
<feature type="binding site" evidence="9">
    <location>
        <position position="185"/>
    </location>
    <ligand>
        <name>Zn(2+)</name>
        <dbReference type="ChEBI" id="CHEBI:29105"/>
        <label>2</label>
    </ligand>
</feature>
<dbReference type="Gene3D" id="1.10.287.110">
    <property type="entry name" value="DnaJ domain"/>
    <property type="match status" value="1"/>
</dbReference>
<dbReference type="Pfam" id="PF00226">
    <property type="entry name" value="DnaJ"/>
    <property type="match status" value="1"/>
</dbReference>
<evidence type="ECO:0000259" key="11">
    <source>
        <dbReference type="PROSITE" id="PS50076"/>
    </source>
</evidence>
<keyword evidence="8 9" id="KW-0143">Chaperone</keyword>
<keyword evidence="7 9" id="KW-0346">Stress response</keyword>
<dbReference type="NCBIfam" id="NF008035">
    <property type="entry name" value="PRK10767.1"/>
    <property type="match status" value="1"/>
</dbReference>
<dbReference type="HAMAP" id="MF_01152">
    <property type="entry name" value="DnaJ"/>
    <property type="match status" value="1"/>
</dbReference>
<feature type="domain" description="J" evidence="11">
    <location>
        <begin position="5"/>
        <end position="70"/>
    </location>
</feature>
<dbReference type="SUPFAM" id="SSF57938">
    <property type="entry name" value="DnaJ/Hsp40 cysteine-rich domain"/>
    <property type="match status" value="1"/>
</dbReference>
<reference evidence="13 14" key="1">
    <citation type="submission" date="2024-09" db="EMBL/GenBank/DDBJ databases">
        <title>Laminarin stimulates single cell rates of sulfate reduction while oxygen inhibits transcriptomic activity in coastal marine sediment.</title>
        <authorList>
            <person name="Lindsay M."/>
            <person name="Orcutt B."/>
            <person name="Emerson D."/>
            <person name="Stepanauskas R."/>
            <person name="D'Angelo T."/>
        </authorList>
    </citation>
    <scope>NUCLEOTIDE SEQUENCE [LARGE SCALE GENOMIC DNA]</scope>
    <source>
        <strain evidence="13">SAG AM-311-K15</strain>
    </source>
</reference>
<evidence type="ECO:0000259" key="12">
    <source>
        <dbReference type="PROSITE" id="PS51188"/>
    </source>
</evidence>
<protein>
    <recommendedName>
        <fullName evidence="9">Chaperone protein DnaJ</fullName>
    </recommendedName>
</protein>
<dbReference type="PANTHER" id="PTHR43096">
    <property type="entry name" value="DNAJ HOMOLOG 1, MITOCHONDRIAL-RELATED"/>
    <property type="match status" value="1"/>
</dbReference>
<dbReference type="InterPro" id="IPR012724">
    <property type="entry name" value="DnaJ"/>
</dbReference>
<keyword evidence="13" id="KW-0560">Oxidoreductase</keyword>
<keyword evidence="4 9" id="KW-0677">Repeat</keyword>
<comment type="subunit">
    <text evidence="9">Homodimer.</text>
</comment>
<evidence type="ECO:0000256" key="10">
    <source>
        <dbReference type="PROSITE-ProRule" id="PRU00546"/>
    </source>
</evidence>
<evidence type="ECO:0000256" key="8">
    <source>
        <dbReference type="ARBA" id="ARBA00023186"/>
    </source>
</evidence>
<feature type="binding site" evidence="9">
    <location>
        <position position="163"/>
    </location>
    <ligand>
        <name>Zn(2+)</name>
        <dbReference type="ChEBI" id="CHEBI:29105"/>
        <label>2</label>
    </ligand>
</feature>
<dbReference type="Pfam" id="PF00684">
    <property type="entry name" value="DnaJ_CXXCXGXG"/>
    <property type="match status" value="1"/>
</dbReference>
<comment type="caution">
    <text evidence="9">Lacks conserved residue(s) required for the propagation of feature annotation.</text>
</comment>
<comment type="domain">
    <text evidence="9">The J domain is necessary and sufficient to stimulate DnaK ATPase activity. Zinc center 1 plays an important role in the autonomous, DnaK-independent chaperone activity of DnaJ. Zinc center 2 is essential for interaction with DnaK and for DnaJ activity.</text>
</comment>
<comment type="caution">
    <text evidence="13">The sequence shown here is derived from an EMBL/GenBank/DDBJ whole genome shotgun (WGS) entry which is preliminary data.</text>
</comment>
<feature type="binding site" evidence="9">
    <location>
        <position position="166"/>
    </location>
    <ligand>
        <name>Zn(2+)</name>
        <dbReference type="ChEBI" id="CHEBI:29105"/>
        <label>2</label>
    </ligand>
</feature>
<keyword evidence="6 9" id="KW-0862">Zinc</keyword>
<feature type="binding site" evidence="9">
    <location>
        <position position="199"/>
    </location>
    <ligand>
        <name>Zn(2+)</name>
        <dbReference type="ChEBI" id="CHEBI:29105"/>
        <label>1</label>
    </ligand>
</feature>
<dbReference type="Pfam" id="PF01556">
    <property type="entry name" value="DnaJ_C"/>
    <property type="match status" value="1"/>
</dbReference>
<dbReference type="SUPFAM" id="SSF46565">
    <property type="entry name" value="Chaperone J-domain"/>
    <property type="match status" value="1"/>
</dbReference>
<dbReference type="InterPro" id="IPR001305">
    <property type="entry name" value="HSP_DnaJ_Cys-rich_dom"/>
</dbReference>
<evidence type="ECO:0000256" key="4">
    <source>
        <dbReference type="ARBA" id="ARBA00022737"/>
    </source>
</evidence>
<feature type="zinc finger region" description="CR-type" evidence="10">
    <location>
        <begin position="133"/>
        <end position="211"/>
    </location>
</feature>
<evidence type="ECO:0000313" key="13">
    <source>
        <dbReference type="EMBL" id="MFC1848822.1"/>
    </source>
</evidence>
<accession>A0ABV6YRI8</accession>
<keyword evidence="2 9" id="KW-0235">DNA replication</keyword>
<dbReference type="InterPro" id="IPR036869">
    <property type="entry name" value="J_dom_sf"/>
</dbReference>
<gene>
    <name evidence="9 13" type="primary">dnaJ</name>
    <name evidence="13" type="ORF">ACFL27_01325</name>
</gene>
<evidence type="ECO:0000256" key="9">
    <source>
        <dbReference type="HAMAP-Rule" id="MF_01152"/>
    </source>
</evidence>
<feature type="binding site" evidence="9">
    <location>
        <position position="149"/>
    </location>
    <ligand>
        <name>Zn(2+)</name>
        <dbReference type="ChEBI" id="CHEBI:29105"/>
        <label>1</label>
    </ligand>
</feature>
<dbReference type="SUPFAM" id="SSF49493">
    <property type="entry name" value="HSP40/DnaJ peptide-binding domain"/>
    <property type="match status" value="2"/>
</dbReference>
<proteinExistence type="inferred from homology"/>
<dbReference type="PROSITE" id="PS50076">
    <property type="entry name" value="DNAJ_2"/>
    <property type="match status" value="1"/>
</dbReference>
<comment type="similarity">
    <text evidence="9">Belongs to the DnaJ family.</text>
</comment>
<evidence type="ECO:0000256" key="2">
    <source>
        <dbReference type="ARBA" id="ARBA00022705"/>
    </source>
</evidence>
<evidence type="ECO:0000256" key="5">
    <source>
        <dbReference type="ARBA" id="ARBA00022771"/>
    </source>
</evidence>